<dbReference type="Proteomes" id="UP000306102">
    <property type="component" value="Unassembled WGS sequence"/>
</dbReference>
<gene>
    <name evidence="7" type="ORF">TEA_018735</name>
</gene>
<sequence length="182" mass="20788">MSEREEEETEQKQTLIFLYGTLKRGFPNHRLMQDLISSNDAYFVGDYHSLHPLPLICGPHGVPFLLNLPSSTAARHRVHGELYSVSPRALLPLDHLEGISLGHYERLPIQLLPANDGGGAVVEAEAYYAHRSYAEEMWRRNGMVGFRVYSEKEAKDYVRRDLRPKDRTFLEDIQLFVSSSSS</sequence>
<evidence type="ECO:0000256" key="2">
    <source>
        <dbReference type="ARBA" id="ARBA00008861"/>
    </source>
</evidence>
<dbReference type="InterPro" id="IPR009288">
    <property type="entry name" value="AIG2-like_dom"/>
</dbReference>
<dbReference type="GO" id="GO:0005829">
    <property type="term" value="C:cytosol"/>
    <property type="evidence" value="ECO:0007669"/>
    <property type="project" value="TreeGrafter"/>
</dbReference>
<protein>
    <recommendedName>
        <fullName evidence="5">Gamma-glutamylcyclotransferase family protein</fullName>
    </recommendedName>
</protein>
<evidence type="ECO:0000259" key="6">
    <source>
        <dbReference type="Pfam" id="PF06094"/>
    </source>
</evidence>
<dbReference type="STRING" id="542762.A0A4S4EA18"/>
<evidence type="ECO:0000256" key="5">
    <source>
        <dbReference type="RuleBase" id="RU367036"/>
    </source>
</evidence>
<organism evidence="7 8">
    <name type="scientific">Camellia sinensis var. sinensis</name>
    <name type="common">China tea</name>
    <dbReference type="NCBI Taxonomy" id="542762"/>
    <lineage>
        <taxon>Eukaryota</taxon>
        <taxon>Viridiplantae</taxon>
        <taxon>Streptophyta</taxon>
        <taxon>Embryophyta</taxon>
        <taxon>Tracheophyta</taxon>
        <taxon>Spermatophyta</taxon>
        <taxon>Magnoliopsida</taxon>
        <taxon>eudicotyledons</taxon>
        <taxon>Gunneridae</taxon>
        <taxon>Pentapetalae</taxon>
        <taxon>asterids</taxon>
        <taxon>Ericales</taxon>
        <taxon>Theaceae</taxon>
        <taxon>Camellia</taxon>
    </lineage>
</organism>
<feature type="active site" description="Proton acceptor" evidence="4">
    <location>
        <position position="97"/>
    </location>
</feature>
<comment type="similarity">
    <text evidence="2 5">Belongs to the gamma-glutamylcyclotransferase family.</text>
</comment>
<dbReference type="EMBL" id="SDRB02006583">
    <property type="protein sequence ID" value="THG12375.1"/>
    <property type="molecule type" value="Genomic_DNA"/>
</dbReference>
<comment type="function">
    <text evidence="1">Putative gamma-glutamylcyclotransferase.</text>
</comment>
<dbReference type="Pfam" id="PF06094">
    <property type="entry name" value="GGACT"/>
    <property type="match status" value="1"/>
</dbReference>
<name>A0A4S4EA18_CAMSN</name>
<dbReference type="InterPro" id="IPR036568">
    <property type="entry name" value="GGCT-like_sf"/>
</dbReference>
<dbReference type="Gene3D" id="3.10.490.10">
    <property type="entry name" value="Gamma-glutamyl cyclotransferase-like"/>
    <property type="match status" value="1"/>
</dbReference>
<accession>A0A4S4EA18</accession>
<evidence type="ECO:0000313" key="7">
    <source>
        <dbReference type="EMBL" id="THG12375.1"/>
    </source>
</evidence>
<dbReference type="GO" id="GO:0061929">
    <property type="term" value="F:gamma-glutamylaminecyclotransferase activity"/>
    <property type="evidence" value="ECO:0007669"/>
    <property type="project" value="InterPro"/>
</dbReference>
<dbReference type="PANTHER" id="PTHR12510">
    <property type="entry name" value="TROPONIN C-AKIN-1 PROTEIN"/>
    <property type="match status" value="1"/>
</dbReference>
<evidence type="ECO:0000256" key="1">
    <source>
        <dbReference type="ARBA" id="ARBA00002782"/>
    </source>
</evidence>
<proteinExistence type="inferred from homology"/>
<keyword evidence="3" id="KW-0012">Acyltransferase</keyword>
<comment type="caution">
    <text evidence="7">The sequence shown here is derived from an EMBL/GenBank/DDBJ whole genome shotgun (WGS) entry which is preliminary data.</text>
</comment>
<dbReference type="PANTHER" id="PTHR12510:SF4">
    <property type="entry name" value="GAMMA-GLUTAMYLAMINECYCLOTRANSFERASE"/>
    <property type="match status" value="1"/>
</dbReference>
<keyword evidence="3" id="KW-0808">Transferase</keyword>
<dbReference type="AlphaFoldDB" id="A0A4S4EA18"/>
<reference evidence="7 8" key="1">
    <citation type="journal article" date="2018" name="Proc. Natl. Acad. Sci. U.S.A.">
        <title>Draft genome sequence of Camellia sinensis var. sinensis provides insights into the evolution of the tea genome and tea quality.</title>
        <authorList>
            <person name="Wei C."/>
            <person name="Yang H."/>
            <person name="Wang S."/>
            <person name="Zhao J."/>
            <person name="Liu C."/>
            <person name="Gao L."/>
            <person name="Xia E."/>
            <person name="Lu Y."/>
            <person name="Tai Y."/>
            <person name="She G."/>
            <person name="Sun J."/>
            <person name="Cao H."/>
            <person name="Tong W."/>
            <person name="Gao Q."/>
            <person name="Li Y."/>
            <person name="Deng W."/>
            <person name="Jiang X."/>
            <person name="Wang W."/>
            <person name="Chen Q."/>
            <person name="Zhang S."/>
            <person name="Li H."/>
            <person name="Wu J."/>
            <person name="Wang P."/>
            <person name="Li P."/>
            <person name="Shi C."/>
            <person name="Zheng F."/>
            <person name="Jian J."/>
            <person name="Huang B."/>
            <person name="Shan D."/>
            <person name="Shi M."/>
            <person name="Fang C."/>
            <person name="Yue Y."/>
            <person name="Li F."/>
            <person name="Li D."/>
            <person name="Wei S."/>
            <person name="Han B."/>
            <person name="Jiang C."/>
            <person name="Yin Y."/>
            <person name="Xia T."/>
            <person name="Zhang Z."/>
            <person name="Bennetzen J.L."/>
            <person name="Zhao S."/>
            <person name="Wan X."/>
        </authorList>
    </citation>
    <scope>NUCLEOTIDE SEQUENCE [LARGE SCALE GENOMIC DNA]</scope>
    <source>
        <strain evidence="8">cv. Shuchazao</strain>
        <tissue evidence="7">Leaf</tissue>
    </source>
</reference>
<evidence type="ECO:0000256" key="3">
    <source>
        <dbReference type="ARBA" id="ARBA00023315"/>
    </source>
</evidence>
<dbReference type="InterPro" id="IPR039126">
    <property type="entry name" value="GGACT"/>
</dbReference>
<dbReference type="CDD" id="cd06661">
    <property type="entry name" value="GGCT_like"/>
    <property type="match status" value="1"/>
</dbReference>
<dbReference type="GO" id="GO:0016746">
    <property type="term" value="F:acyltransferase activity"/>
    <property type="evidence" value="ECO:0007669"/>
    <property type="project" value="UniProtKB-KW"/>
</dbReference>
<evidence type="ECO:0000256" key="4">
    <source>
        <dbReference type="PIRSR" id="PIRSR639126-1"/>
    </source>
</evidence>
<feature type="domain" description="Gamma-glutamylcyclotransferase AIG2-like" evidence="6">
    <location>
        <begin position="16"/>
        <end position="138"/>
    </location>
</feature>
<dbReference type="InterPro" id="IPR013024">
    <property type="entry name" value="GGCT-like"/>
</dbReference>
<dbReference type="SUPFAM" id="SSF110857">
    <property type="entry name" value="Gamma-glutamyl cyclotransferase-like"/>
    <property type="match status" value="1"/>
</dbReference>
<keyword evidence="8" id="KW-1185">Reference proteome</keyword>
<evidence type="ECO:0000313" key="8">
    <source>
        <dbReference type="Proteomes" id="UP000306102"/>
    </source>
</evidence>